<sequence length="112" mass="12970">MYNHPINSFHSLSFRSVSSSTKLLYNSLFEKGYDAASAYRYFKFQLELKLKDVVDEYNQSKKGIAKLIPYDSNTNQAFILIVVTQLMLRIHQYVQQAGEICYIDAGPHLLIR</sequence>
<reference evidence="1 2" key="2">
    <citation type="submission" date="2017-09" db="EMBL/GenBank/DDBJ databases">
        <title>Extensive intraspecific genome diversity in a model arbuscular mycorrhizal fungus.</title>
        <authorList>
            <person name="Chen E.C."/>
            <person name="Morin E."/>
            <person name="Beaudet D."/>
            <person name="Noel J."/>
            <person name="Ndikumana S."/>
            <person name="Charron P."/>
            <person name="St-Onge C."/>
            <person name="Giorgi J."/>
            <person name="Grigoriev I.V."/>
            <person name="Roux C."/>
            <person name="Martin F.M."/>
            <person name="Corradi N."/>
        </authorList>
    </citation>
    <scope>NUCLEOTIDE SEQUENCE [LARGE SCALE GENOMIC DNA]</scope>
    <source>
        <strain evidence="1 2">A5</strain>
    </source>
</reference>
<organism evidence="1 2">
    <name type="scientific">Rhizophagus irregularis</name>
    <dbReference type="NCBI Taxonomy" id="588596"/>
    <lineage>
        <taxon>Eukaryota</taxon>
        <taxon>Fungi</taxon>
        <taxon>Fungi incertae sedis</taxon>
        <taxon>Mucoromycota</taxon>
        <taxon>Glomeromycotina</taxon>
        <taxon>Glomeromycetes</taxon>
        <taxon>Glomerales</taxon>
        <taxon>Glomeraceae</taxon>
        <taxon>Rhizophagus</taxon>
    </lineage>
</organism>
<proteinExistence type="predicted"/>
<dbReference type="Proteomes" id="UP000232722">
    <property type="component" value="Unassembled WGS sequence"/>
</dbReference>
<gene>
    <name evidence="1" type="ORF">RhiirA5_410900</name>
</gene>
<comment type="caution">
    <text evidence="1">The sequence shown here is derived from an EMBL/GenBank/DDBJ whole genome shotgun (WGS) entry which is preliminary data.</text>
</comment>
<dbReference type="AlphaFoldDB" id="A0A2N0Q286"/>
<name>A0A2N0Q286_9GLOM</name>
<dbReference type="EMBL" id="LLXJ01000204">
    <property type="protein sequence ID" value="PKC13204.1"/>
    <property type="molecule type" value="Genomic_DNA"/>
</dbReference>
<protein>
    <submittedName>
        <fullName evidence="1">Uncharacterized protein</fullName>
    </submittedName>
</protein>
<evidence type="ECO:0000313" key="2">
    <source>
        <dbReference type="Proteomes" id="UP000232722"/>
    </source>
</evidence>
<accession>A0A2N0Q286</accession>
<evidence type="ECO:0000313" key="1">
    <source>
        <dbReference type="EMBL" id="PKC13204.1"/>
    </source>
</evidence>
<reference evidence="1 2" key="1">
    <citation type="submission" date="2016-04" db="EMBL/GenBank/DDBJ databases">
        <title>Genome analyses suggest a sexual origin of heterokaryosis in a supposedly ancient asexual fungus.</title>
        <authorList>
            <person name="Ropars J."/>
            <person name="Sedzielewska K."/>
            <person name="Noel J."/>
            <person name="Charron P."/>
            <person name="Farinelli L."/>
            <person name="Marton T."/>
            <person name="Kruger M."/>
            <person name="Pelin A."/>
            <person name="Brachmann A."/>
            <person name="Corradi N."/>
        </authorList>
    </citation>
    <scope>NUCLEOTIDE SEQUENCE [LARGE SCALE GENOMIC DNA]</scope>
    <source>
        <strain evidence="1 2">A5</strain>
    </source>
</reference>